<name>A0A9W4CZ91_BLUGR</name>
<gene>
    <name evidence="1" type="ORF">BGTH12_LOCUS2656</name>
</gene>
<protein>
    <submittedName>
        <fullName evidence="1">BgTH12-01550</fullName>
    </submittedName>
</protein>
<reference evidence="1" key="1">
    <citation type="submission" date="2020-10" db="EMBL/GenBank/DDBJ databases">
        <authorList>
            <person name="Muller C M."/>
        </authorList>
    </citation>
    <scope>NUCLEOTIDE SEQUENCE</scope>
    <source>
        <strain evidence="1">THUN-12</strain>
    </source>
</reference>
<comment type="caution">
    <text evidence="1">The sequence shown here is derived from an EMBL/GenBank/DDBJ whole genome shotgun (WGS) entry which is preliminary data.</text>
</comment>
<sequence length="213" mass="24791">MNNIIFATSDDVKTSLKEAHRKTEVWTLTERLGNIEKICTIPKLTSSNWNSHFESIKWLISVTETACVFLPVTPSTKAVIIWSAWWATKLKESASHIKINDNETPLFVLTTIVSQTQAAMRSNLIEIINRFWTFQPSNNMSQSKFLVEYERRLNEFKQNNTITLELKRQMKYLLNYKVCLAATGAIRVRQSQTHESRQLRYSCRSVAWRKICI</sequence>
<evidence type="ECO:0000313" key="1">
    <source>
        <dbReference type="EMBL" id="CAD6501298.1"/>
    </source>
</evidence>
<dbReference type="EMBL" id="CAJHIT010000005">
    <property type="protein sequence ID" value="CAD6501298.1"/>
    <property type="molecule type" value="Genomic_DNA"/>
</dbReference>
<proteinExistence type="predicted"/>
<accession>A0A9W4CZ91</accession>
<dbReference type="Proteomes" id="UP000683417">
    <property type="component" value="Unassembled WGS sequence"/>
</dbReference>
<dbReference type="AlphaFoldDB" id="A0A9W4CZ91"/>
<evidence type="ECO:0000313" key="2">
    <source>
        <dbReference type="Proteomes" id="UP000683417"/>
    </source>
</evidence>
<organism evidence="1 2">
    <name type="scientific">Blumeria graminis f. sp. triticale</name>
    <dbReference type="NCBI Taxonomy" id="1689686"/>
    <lineage>
        <taxon>Eukaryota</taxon>
        <taxon>Fungi</taxon>
        <taxon>Dikarya</taxon>
        <taxon>Ascomycota</taxon>
        <taxon>Pezizomycotina</taxon>
        <taxon>Leotiomycetes</taxon>
        <taxon>Erysiphales</taxon>
        <taxon>Erysiphaceae</taxon>
        <taxon>Blumeria</taxon>
    </lineage>
</organism>